<keyword evidence="8 9" id="KW-0119">Carbohydrate metabolism</keyword>
<evidence type="ECO:0000256" key="7">
    <source>
        <dbReference type="ARBA" id="ARBA00022958"/>
    </source>
</evidence>
<name>A0A2S8S769_9RHOB</name>
<evidence type="ECO:0000256" key="5">
    <source>
        <dbReference type="ARBA" id="ARBA00022840"/>
    </source>
</evidence>
<dbReference type="GO" id="GO:0005737">
    <property type="term" value="C:cytoplasm"/>
    <property type="evidence" value="ECO:0007669"/>
    <property type="project" value="UniProtKB-SubCell"/>
</dbReference>
<comment type="function">
    <text evidence="9">Catalyzes the phosphorylation of ribose at O-5 in a reaction requiring ATP and magnesium. The resulting D-ribose-5-phosphate can then be used either for sythesis of nucleotides, histidine, and tryptophan, or as a component of the pentose phosphate pathway.</text>
</comment>
<keyword evidence="6 9" id="KW-0460">Magnesium</keyword>
<comment type="subunit">
    <text evidence="9">Homodimer.</text>
</comment>
<feature type="binding site" evidence="9">
    <location>
        <position position="237"/>
    </location>
    <ligand>
        <name>substrate</name>
    </ligand>
</feature>
<comment type="activity regulation">
    <text evidence="9">Activated by a monovalent cation that binds near, but not in, the active site. The most likely occupant of the site in vivo is potassium. Ion binding induces a conformational change that may alter substrate affinity.</text>
</comment>
<feature type="domain" description="Carbohydrate kinase PfkB" evidence="10">
    <location>
        <begin position="6"/>
        <end position="279"/>
    </location>
</feature>
<feature type="binding site" evidence="9">
    <location>
        <position position="233"/>
    </location>
    <ligand>
        <name>K(+)</name>
        <dbReference type="ChEBI" id="CHEBI:29103"/>
    </ligand>
</feature>
<comment type="catalytic activity">
    <reaction evidence="9">
        <text>D-ribose + ATP = D-ribose 5-phosphate + ADP + H(+)</text>
        <dbReference type="Rhea" id="RHEA:13697"/>
        <dbReference type="ChEBI" id="CHEBI:15378"/>
        <dbReference type="ChEBI" id="CHEBI:30616"/>
        <dbReference type="ChEBI" id="CHEBI:47013"/>
        <dbReference type="ChEBI" id="CHEBI:78346"/>
        <dbReference type="ChEBI" id="CHEBI:456216"/>
        <dbReference type="EC" id="2.7.1.15"/>
    </reaction>
</comment>
<feature type="binding site" evidence="9">
    <location>
        <position position="136"/>
    </location>
    <ligand>
        <name>substrate</name>
    </ligand>
</feature>
<comment type="caution">
    <text evidence="9">Lacks conserved residue(s) required for the propagation of feature annotation.</text>
</comment>
<keyword evidence="5 9" id="KW-0067">ATP-binding</keyword>
<comment type="cofactor">
    <cofactor evidence="9">
        <name>Mg(2+)</name>
        <dbReference type="ChEBI" id="CHEBI:18420"/>
    </cofactor>
    <text evidence="9">Requires a divalent cation, most likely magnesium in vivo, as an electrophilic catalyst to aid phosphoryl group transfer. It is the chelate of the metal and the nucleotide that is the actual substrate.</text>
</comment>
<keyword evidence="1 9" id="KW-0808">Transferase</keyword>
<dbReference type="Gene3D" id="3.40.1190.20">
    <property type="match status" value="1"/>
</dbReference>
<evidence type="ECO:0000256" key="6">
    <source>
        <dbReference type="ARBA" id="ARBA00022842"/>
    </source>
</evidence>
<proteinExistence type="inferred from homology"/>
<dbReference type="RefSeq" id="WP_105514829.1">
    <property type="nucleotide sequence ID" value="NZ_PVEP01000004.1"/>
</dbReference>
<dbReference type="CDD" id="cd01174">
    <property type="entry name" value="ribokinase"/>
    <property type="match status" value="1"/>
</dbReference>
<dbReference type="EMBL" id="PVEP01000004">
    <property type="protein sequence ID" value="PQV56657.1"/>
    <property type="molecule type" value="Genomic_DNA"/>
</dbReference>
<dbReference type="HAMAP" id="MF_01987">
    <property type="entry name" value="Ribokinase"/>
    <property type="match status" value="1"/>
</dbReference>
<dbReference type="SUPFAM" id="SSF53613">
    <property type="entry name" value="Ribokinase-like"/>
    <property type="match status" value="1"/>
</dbReference>
<dbReference type="Proteomes" id="UP000238338">
    <property type="component" value="Unassembled WGS sequence"/>
</dbReference>
<dbReference type="Pfam" id="PF00294">
    <property type="entry name" value="PfkB"/>
    <property type="match status" value="1"/>
</dbReference>
<feature type="binding site" evidence="9">
    <location>
        <begin position="205"/>
        <end position="210"/>
    </location>
    <ligand>
        <name>ATP</name>
        <dbReference type="ChEBI" id="CHEBI:30616"/>
    </ligand>
</feature>
<feature type="binding site" evidence="9">
    <location>
        <position position="272"/>
    </location>
    <ligand>
        <name>K(+)</name>
        <dbReference type="ChEBI" id="CHEBI:29103"/>
    </ligand>
</feature>
<feature type="binding site" evidence="9">
    <location>
        <position position="267"/>
    </location>
    <ligand>
        <name>K(+)</name>
        <dbReference type="ChEBI" id="CHEBI:29103"/>
    </ligand>
</feature>
<comment type="pathway">
    <text evidence="9">Carbohydrate metabolism; D-ribose degradation; D-ribose 5-phosphate from beta-D-ribopyranose: step 2/2.</text>
</comment>
<dbReference type="GO" id="GO:0019303">
    <property type="term" value="P:D-ribose catabolic process"/>
    <property type="evidence" value="ECO:0007669"/>
    <property type="project" value="UniProtKB-UniRule"/>
</dbReference>
<sequence length="290" mass="29646">MTIFNLGSINIDHFYRLPHLPLPGETLAATDYSTGLGGKGANQSAAAAKAGVRVVHIGAIGADGGWTIGRLKGWGVDTSAIATIDTPTGHAIINVDAGGENSIVIFPGANRAMPFDIVERALAGARPGDTLLIQNETAHQAQAADLARAKGLHVMYSAAPFDVDAVRAVLKNVSILALNAVEAQQLTAAMGVTLDDLDVPELLVTRGADGAEWRGDGKVFTAALHKVTAVDTTGAGDTFAGYFAAGRDAGMTPAEALDLAAAAASLKVTRAGTADAIPTRDEVAAFRVNG</sequence>
<dbReference type="OrthoDB" id="9775849at2"/>
<dbReference type="InterPro" id="IPR011611">
    <property type="entry name" value="PfkB_dom"/>
</dbReference>
<evidence type="ECO:0000256" key="9">
    <source>
        <dbReference type="HAMAP-Rule" id="MF_01987"/>
    </source>
</evidence>
<dbReference type="GO" id="GO:0005524">
    <property type="term" value="F:ATP binding"/>
    <property type="evidence" value="ECO:0007669"/>
    <property type="project" value="UniProtKB-UniRule"/>
</dbReference>
<evidence type="ECO:0000256" key="1">
    <source>
        <dbReference type="ARBA" id="ARBA00022679"/>
    </source>
</evidence>
<evidence type="ECO:0000256" key="3">
    <source>
        <dbReference type="ARBA" id="ARBA00022741"/>
    </source>
</evidence>
<feature type="active site" description="Proton acceptor" evidence="9">
    <location>
        <position position="237"/>
    </location>
</feature>
<keyword evidence="12" id="KW-1185">Reference proteome</keyword>
<keyword evidence="2 9" id="KW-0479">Metal-binding</keyword>
<dbReference type="PRINTS" id="PR00990">
    <property type="entry name" value="RIBOKINASE"/>
</dbReference>
<dbReference type="InterPro" id="IPR002139">
    <property type="entry name" value="Ribo/fructo_kinase"/>
</dbReference>
<feature type="binding site" evidence="9">
    <location>
        <position position="270"/>
    </location>
    <ligand>
        <name>K(+)</name>
        <dbReference type="ChEBI" id="CHEBI:29103"/>
    </ligand>
</feature>
<dbReference type="InterPro" id="IPR011877">
    <property type="entry name" value="Ribokinase"/>
</dbReference>
<keyword evidence="4 9" id="KW-0418">Kinase</keyword>
<gene>
    <name evidence="9" type="primary">rbsK</name>
    <name evidence="11" type="ORF">LX70_02230</name>
</gene>
<organism evidence="11 12">
    <name type="scientific">Albidovulum denitrificans</name>
    <dbReference type="NCBI Taxonomy" id="404881"/>
    <lineage>
        <taxon>Bacteria</taxon>
        <taxon>Pseudomonadati</taxon>
        <taxon>Pseudomonadota</taxon>
        <taxon>Alphaproteobacteria</taxon>
        <taxon>Rhodobacterales</taxon>
        <taxon>Paracoccaceae</taxon>
        <taxon>Albidovulum</taxon>
    </lineage>
</organism>
<reference evidence="11 12" key="1">
    <citation type="submission" date="2018-02" db="EMBL/GenBank/DDBJ databases">
        <title>Genomic Encyclopedia of Archaeal and Bacterial Type Strains, Phase II (KMG-II): from individual species to whole genera.</title>
        <authorList>
            <person name="Goeker M."/>
        </authorList>
    </citation>
    <scope>NUCLEOTIDE SEQUENCE [LARGE SCALE GENOMIC DNA]</scope>
    <source>
        <strain evidence="11 12">DSM 18921</strain>
    </source>
</reference>
<keyword evidence="7 9" id="KW-0630">Potassium</keyword>
<feature type="binding site" evidence="9">
    <location>
        <begin position="38"/>
        <end position="42"/>
    </location>
    <ligand>
        <name>substrate</name>
    </ligand>
</feature>
<dbReference type="PANTHER" id="PTHR10584:SF166">
    <property type="entry name" value="RIBOKINASE"/>
    <property type="match status" value="1"/>
</dbReference>
<comment type="similarity">
    <text evidence="9">Belongs to the carbohydrate kinase PfkB family. Ribokinase subfamily.</text>
</comment>
<comment type="subcellular location">
    <subcellularLocation>
        <location evidence="9">Cytoplasm</location>
    </subcellularLocation>
</comment>
<dbReference type="EC" id="2.7.1.15" evidence="9"/>
<dbReference type="UniPathway" id="UPA00916">
    <property type="reaction ID" value="UER00889"/>
</dbReference>
<protein>
    <recommendedName>
        <fullName evidence="9">Ribokinase</fullName>
        <shortName evidence="9">RK</shortName>
        <ecNumber evidence="9">2.7.1.15</ecNumber>
    </recommendedName>
</protein>
<accession>A0A2S8S769</accession>
<evidence type="ECO:0000256" key="2">
    <source>
        <dbReference type="ARBA" id="ARBA00022723"/>
    </source>
</evidence>
<dbReference type="InterPro" id="IPR029056">
    <property type="entry name" value="Ribokinase-like"/>
</dbReference>
<dbReference type="GO" id="GO:0046872">
    <property type="term" value="F:metal ion binding"/>
    <property type="evidence" value="ECO:0007669"/>
    <property type="project" value="UniProtKB-KW"/>
</dbReference>
<feature type="binding site" evidence="9">
    <location>
        <position position="231"/>
    </location>
    <ligand>
        <name>K(+)</name>
        <dbReference type="ChEBI" id="CHEBI:29103"/>
    </ligand>
</feature>
<evidence type="ECO:0000256" key="8">
    <source>
        <dbReference type="ARBA" id="ARBA00023277"/>
    </source>
</evidence>
<evidence type="ECO:0000313" key="11">
    <source>
        <dbReference type="EMBL" id="PQV56657.1"/>
    </source>
</evidence>
<evidence type="ECO:0000256" key="4">
    <source>
        <dbReference type="ARBA" id="ARBA00022777"/>
    </source>
</evidence>
<keyword evidence="3 9" id="KW-0547">Nucleotide-binding</keyword>
<comment type="caution">
    <text evidence="11">The sequence shown here is derived from an EMBL/GenBank/DDBJ whole genome shotgun (WGS) entry which is preliminary data.</text>
</comment>
<dbReference type="GO" id="GO:0004747">
    <property type="term" value="F:ribokinase activity"/>
    <property type="evidence" value="ECO:0007669"/>
    <property type="project" value="UniProtKB-UniRule"/>
</dbReference>
<feature type="binding site" evidence="9">
    <location>
        <begin position="236"/>
        <end position="237"/>
    </location>
    <ligand>
        <name>ATP</name>
        <dbReference type="ChEBI" id="CHEBI:30616"/>
    </ligand>
</feature>
<evidence type="ECO:0000259" key="10">
    <source>
        <dbReference type="Pfam" id="PF00294"/>
    </source>
</evidence>
<keyword evidence="9" id="KW-0963">Cytoplasm</keyword>
<dbReference type="PANTHER" id="PTHR10584">
    <property type="entry name" value="SUGAR KINASE"/>
    <property type="match status" value="1"/>
</dbReference>
<dbReference type="AlphaFoldDB" id="A0A2S8S769"/>
<feature type="binding site" evidence="9">
    <location>
        <position position="179"/>
    </location>
    <ligand>
        <name>ATP</name>
        <dbReference type="ChEBI" id="CHEBI:30616"/>
    </ligand>
</feature>
<evidence type="ECO:0000313" key="12">
    <source>
        <dbReference type="Proteomes" id="UP000238338"/>
    </source>
</evidence>
<feature type="binding site" evidence="9">
    <location>
        <begin position="10"/>
        <end position="12"/>
    </location>
    <ligand>
        <name>substrate</name>
    </ligand>
</feature>